<sequence length="134" mass="14850">MWNHKLVLSIRWISVAICSAPSSLGLYDSGKRCWLLRVSLLDQGGHPTRPSLSRGLLLCSTGLELGFFIVGRGLTEKADGGPQRLLGPSRLVQRWQIFCCRNRPCSIRIPAIVISCGNRFVPVFPTFTAEILVK</sequence>
<keyword evidence="4" id="KW-1185">Reference proteome</keyword>
<evidence type="ECO:0000313" key="4">
    <source>
        <dbReference type="Proteomes" id="UP000012960"/>
    </source>
</evidence>
<accession>A0A804J774</accession>
<reference evidence="2" key="1">
    <citation type="submission" date="2021-03" db="EMBL/GenBank/DDBJ databases">
        <authorList>
            <consortium name="Genoscope - CEA"/>
            <person name="William W."/>
        </authorList>
    </citation>
    <scope>NUCLEOTIDE SEQUENCE</scope>
    <source>
        <strain evidence="2">Doubled-haploid Pahang</strain>
    </source>
</reference>
<proteinExistence type="predicted"/>
<dbReference type="EMBL" id="HG996470">
    <property type="protein sequence ID" value="CAG1839227.1"/>
    <property type="molecule type" value="Genomic_DNA"/>
</dbReference>
<dbReference type="Gramene" id="Ma05_t22070.1">
    <property type="protein sequence ID" value="Ma05_p22070.1"/>
    <property type="gene ID" value="Ma05_g22070"/>
</dbReference>
<dbReference type="Proteomes" id="UP000012960">
    <property type="component" value="Unplaced"/>
</dbReference>
<reference evidence="3" key="2">
    <citation type="submission" date="2021-05" db="UniProtKB">
        <authorList>
            <consortium name="EnsemblPlants"/>
        </authorList>
    </citation>
    <scope>IDENTIFICATION</scope>
    <source>
        <strain evidence="3">subsp. malaccensis</strain>
    </source>
</reference>
<protein>
    <submittedName>
        <fullName evidence="2">(wild Malaysian banana) hypothetical protein</fullName>
    </submittedName>
</protein>
<feature type="signal peptide" evidence="1">
    <location>
        <begin position="1"/>
        <end position="25"/>
    </location>
</feature>
<evidence type="ECO:0000313" key="2">
    <source>
        <dbReference type="EMBL" id="CAG1839227.1"/>
    </source>
</evidence>
<dbReference type="AlphaFoldDB" id="A0A804J774"/>
<dbReference type="InParanoid" id="A0A804J774"/>
<name>A0A804J774_MUSAM</name>
<gene>
    <name evidence="2" type="ORF">GSMUA_274040.1</name>
</gene>
<organism evidence="3 4">
    <name type="scientific">Musa acuminata subsp. malaccensis</name>
    <name type="common">Wild banana</name>
    <name type="synonym">Musa malaccensis</name>
    <dbReference type="NCBI Taxonomy" id="214687"/>
    <lineage>
        <taxon>Eukaryota</taxon>
        <taxon>Viridiplantae</taxon>
        <taxon>Streptophyta</taxon>
        <taxon>Embryophyta</taxon>
        <taxon>Tracheophyta</taxon>
        <taxon>Spermatophyta</taxon>
        <taxon>Magnoliopsida</taxon>
        <taxon>Liliopsida</taxon>
        <taxon>Zingiberales</taxon>
        <taxon>Musaceae</taxon>
        <taxon>Musa</taxon>
    </lineage>
</organism>
<evidence type="ECO:0000313" key="3">
    <source>
        <dbReference type="EnsemblPlants" id="Ma05_p22070.1"/>
    </source>
</evidence>
<dbReference type="EnsemblPlants" id="Ma05_t22070.1">
    <property type="protein sequence ID" value="Ma05_p22070.1"/>
    <property type="gene ID" value="Ma05_g22070"/>
</dbReference>
<feature type="chain" id="PRO_5036219903" evidence="1">
    <location>
        <begin position="26"/>
        <end position="134"/>
    </location>
</feature>
<evidence type="ECO:0000256" key="1">
    <source>
        <dbReference type="SAM" id="SignalP"/>
    </source>
</evidence>
<keyword evidence="1" id="KW-0732">Signal</keyword>